<dbReference type="Pfam" id="PF14907">
    <property type="entry name" value="NTP_transf_5"/>
    <property type="match status" value="1"/>
</dbReference>
<comment type="caution">
    <text evidence="1">The sequence shown here is derived from an EMBL/GenBank/DDBJ whole genome shotgun (WGS) entry which is preliminary data.</text>
</comment>
<name>A0A426TRN8_9CHLR</name>
<sequence>MSLIAGNLAVVQRLLDGAEMPWGVFAGAAAHLYGNRRPIQDVDLLVAKGQLPHVVKLLQGSGKAVQFDGQRILWRGIKIFDDLTLRRAGQTYPLGLDDPMRQRIRRMPLLGAQVGVVAPEDVVAHKLLLARGQTEGKHDQLDVEGIVRRQQLDLAYLIERARLLNAEVLLRERFVAVGIAV</sequence>
<evidence type="ECO:0008006" key="3">
    <source>
        <dbReference type="Google" id="ProtNLM"/>
    </source>
</evidence>
<evidence type="ECO:0000313" key="1">
    <source>
        <dbReference type="EMBL" id="RRR66246.1"/>
    </source>
</evidence>
<accession>A0A426TRN8</accession>
<organism evidence="1 2">
    <name type="scientific">Candidatus Viridilinea halotolerans</name>
    <dbReference type="NCBI Taxonomy" id="2491704"/>
    <lineage>
        <taxon>Bacteria</taxon>
        <taxon>Bacillati</taxon>
        <taxon>Chloroflexota</taxon>
        <taxon>Chloroflexia</taxon>
        <taxon>Chloroflexales</taxon>
        <taxon>Chloroflexineae</taxon>
        <taxon>Oscillochloridaceae</taxon>
        <taxon>Candidatus Viridilinea</taxon>
    </lineage>
</organism>
<gene>
    <name evidence="1" type="ORF">EI684_21055</name>
</gene>
<dbReference type="InterPro" id="IPR039498">
    <property type="entry name" value="NTP_transf_5"/>
</dbReference>
<dbReference type="InterPro" id="IPR043519">
    <property type="entry name" value="NT_sf"/>
</dbReference>
<dbReference type="EMBL" id="RSAS01000872">
    <property type="protein sequence ID" value="RRR66246.1"/>
    <property type="molecule type" value="Genomic_DNA"/>
</dbReference>
<protein>
    <recommendedName>
        <fullName evidence="3">Nucleotidyltransferase family protein</fullName>
    </recommendedName>
</protein>
<dbReference type="AlphaFoldDB" id="A0A426TRN8"/>
<dbReference type="Gene3D" id="3.30.460.40">
    <property type="match status" value="1"/>
</dbReference>
<dbReference type="SUPFAM" id="SSF81301">
    <property type="entry name" value="Nucleotidyltransferase"/>
    <property type="match status" value="1"/>
</dbReference>
<proteinExistence type="predicted"/>
<dbReference type="Proteomes" id="UP000280307">
    <property type="component" value="Unassembled WGS sequence"/>
</dbReference>
<reference evidence="1 2" key="1">
    <citation type="submission" date="2018-12" db="EMBL/GenBank/DDBJ databases">
        <title>Genome Sequence of Candidatus Viridilinea halotolerans isolated from saline sulfide-rich spring.</title>
        <authorList>
            <person name="Grouzdev D.S."/>
            <person name="Burganskaya E.I."/>
            <person name="Krutkina M.S."/>
            <person name="Sukhacheva M.V."/>
            <person name="Gorlenko V.M."/>
        </authorList>
    </citation>
    <scope>NUCLEOTIDE SEQUENCE [LARGE SCALE GENOMIC DNA]</scope>
    <source>
        <strain evidence="1">Chok-6</strain>
    </source>
</reference>
<evidence type="ECO:0000313" key="2">
    <source>
        <dbReference type="Proteomes" id="UP000280307"/>
    </source>
</evidence>